<dbReference type="Gene3D" id="2.70.98.20">
    <property type="entry name" value="Copper amine oxidase, catalytic domain"/>
    <property type="match status" value="1"/>
</dbReference>
<dbReference type="PROSITE" id="PS01164">
    <property type="entry name" value="COPPER_AMINE_OXID_1"/>
    <property type="match status" value="1"/>
</dbReference>
<dbReference type="InterPro" id="IPR015798">
    <property type="entry name" value="Cu_amine_oxidase_C"/>
</dbReference>
<dbReference type="PANTHER" id="PTHR10638">
    <property type="entry name" value="COPPER AMINE OXIDASE"/>
    <property type="match status" value="1"/>
</dbReference>
<dbReference type="GO" id="GO:0005507">
    <property type="term" value="F:copper ion binding"/>
    <property type="evidence" value="ECO:0007669"/>
    <property type="project" value="InterPro"/>
</dbReference>
<organism evidence="6 7">
    <name type="scientific">Folsomia candida</name>
    <name type="common">Springtail</name>
    <dbReference type="NCBI Taxonomy" id="158441"/>
    <lineage>
        <taxon>Eukaryota</taxon>
        <taxon>Metazoa</taxon>
        <taxon>Ecdysozoa</taxon>
        <taxon>Arthropoda</taxon>
        <taxon>Hexapoda</taxon>
        <taxon>Collembola</taxon>
        <taxon>Entomobryomorpha</taxon>
        <taxon>Isotomoidea</taxon>
        <taxon>Isotomidae</taxon>
        <taxon>Proisotominae</taxon>
        <taxon>Folsomia</taxon>
    </lineage>
</organism>
<accession>A0A226EKK8</accession>
<feature type="domain" description="Copper amine oxidase catalytic" evidence="5">
    <location>
        <begin position="2"/>
        <end position="330"/>
    </location>
</feature>
<dbReference type="Proteomes" id="UP000198287">
    <property type="component" value="Unassembled WGS sequence"/>
</dbReference>
<dbReference type="OrthoDB" id="8250332at2759"/>
<evidence type="ECO:0000259" key="5">
    <source>
        <dbReference type="Pfam" id="PF01179"/>
    </source>
</evidence>
<sequence>MGDFGVGYHVNPQILGEDVLGAATFIDAIIHNVHGVPFRIKNAISVREEDAGILWQQADFRAPKKVVTVRSHRLAVACTTTFNNYDYSINWFFYQDGSIQFQIQLLGIIYTTMIAAGSKSGVWGTQVAPQVGAQFHQHFFTARIDSDFDGIANSVSTQDVQGLNADTNSASNPYGQGITLNVTLLRTAGEGRTNIAPLKGRTWVVTNPNKASPVTGKPVGWKLILGTMPPLLMKKDSPLRPRAGHLEHDVWVTPYRDGDLYPGGFYLNNSGLPEWVGSDPGASIENTDVVLWHNFGISHITSPENYPIMNVETVGFWLKPYNFFNENPAIDVPPTVTS</sequence>
<evidence type="ECO:0000313" key="6">
    <source>
        <dbReference type="EMBL" id="OXA57830.1"/>
    </source>
</evidence>
<dbReference type="AlphaFoldDB" id="A0A226EKK8"/>
<proteinExistence type="inferred from homology"/>
<dbReference type="InterPro" id="IPR049948">
    <property type="entry name" value="Cu_Am_ox_TPQ-bd"/>
</dbReference>
<comment type="cofactor">
    <cofactor evidence="4">
        <name>Cu cation</name>
        <dbReference type="ChEBI" id="CHEBI:23378"/>
    </cofactor>
    <text evidence="4">Contains 1 topaquinone per subunit.</text>
</comment>
<keyword evidence="4" id="KW-0479">Metal-binding</keyword>
<dbReference type="EC" id="1.4.3.-" evidence="4"/>
<evidence type="ECO:0000256" key="2">
    <source>
        <dbReference type="ARBA" id="ARBA00011738"/>
    </source>
</evidence>
<comment type="PTM">
    <text evidence="3 4">Topaquinone (TPQ) is generated by copper-dependent autoxidation of a specific tyrosyl residue.</text>
</comment>
<dbReference type="InterPro" id="IPR036460">
    <property type="entry name" value="Cu_amine_oxidase_C_sf"/>
</dbReference>
<dbReference type="SUPFAM" id="SSF49998">
    <property type="entry name" value="Amine oxidase catalytic domain"/>
    <property type="match status" value="1"/>
</dbReference>
<dbReference type="STRING" id="158441.A0A226EKK8"/>
<dbReference type="OMA" id="VPNTLMH"/>
<keyword evidence="7" id="KW-1185">Reference proteome</keyword>
<comment type="caution">
    <text evidence="6">The sequence shown here is derived from an EMBL/GenBank/DDBJ whole genome shotgun (WGS) entry which is preliminary data.</text>
</comment>
<name>A0A226EKK8_FOLCA</name>
<protein>
    <recommendedName>
        <fullName evidence="4">Amine oxidase</fullName>
        <ecNumber evidence="4">1.4.3.-</ecNumber>
    </recommendedName>
</protein>
<feature type="modified residue" description="2',4',5'-topaquinone" evidence="3">
    <location>
        <position position="85"/>
    </location>
</feature>
<keyword evidence="4" id="KW-0560">Oxidoreductase</keyword>
<comment type="similarity">
    <text evidence="4">Belongs to the copper/topaquinone oxidase family.</text>
</comment>
<evidence type="ECO:0000256" key="1">
    <source>
        <dbReference type="ARBA" id="ARBA00001935"/>
    </source>
</evidence>
<evidence type="ECO:0000313" key="7">
    <source>
        <dbReference type="Proteomes" id="UP000198287"/>
    </source>
</evidence>
<keyword evidence="3 4" id="KW-0801">TPQ</keyword>
<dbReference type="InterPro" id="IPR000269">
    <property type="entry name" value="Cu_amine_oxidase"/>
</dbReference>
<comment type="cofactor">
    <cofactor evidence="1">
        <name>Cu cation</name>
        <dbReference type="ChEBI" id="CHEBI:23378"/>
    </cofactor>
</comment>
<evidence type="ECO:0000256" key="3">
    <source>
        <dbReference type="PIRSR" id="PIRSR600269-51"/>
    </source>
</evidence>
<dbReference type="EMBL" id="LNIX01000003">
    <property type="protein sequence ID" value="OXA57830.1"/>
    <property type="molecule type" value="Genomic_DNA"/>
</dbReference>
<comment type="subunit">
    <text evidence="2">Homodimer.</text>
</comment>
<keyword evidence="4" id="KW-0186">Copper</keyword>
<dbReference type="Pfam" id="PF01179">
    <property type="entry name" value="Cu_amine_oxid"/>
    <property type="match status" value="1"/>
</dbReference>
<dbReference type="GO" id="GO:0009308">
    <property type="term" value="P:amine metabolic process"/>
    <property type="evidence" value="ECO:0007669"/>
    <property type="project" value="UniProtKB-UniRule"/>
</dbReference>
<reference evidence="6 7" key="1">
    <citation type="submission" date="2015-12" db="EMBL/GenBank/DDBJ databases">
        <title>The genome of Folsomia candida.</title>
        <authorList>
            <person name="Faddeeva A."/>
            <person name="Derks M.F."/>
            <person name="Anvar Y."/>
            <person name="Smit S."/>
            <person name="Van Straalen N."/>
            <person name="Roelofs D."/>
        </authorList>
    </citation>
    <scope>NUCLEOTIDE SEQUENCE [LARGE SCALE GENOMIC DNA]</scope>
    <source>
        <strain evidence="6 7">VU population</strain>
        <tissue evidence="6">Whole body</tissue>
    </source>
</reference>
<dbReference type="GO" id="GO:0008131">
    <property type="term" value="F:primary methylamine oxidase activity"/>
    <property type="evidence" value="ECO:0007669"/>
    <property type="project" value="InterPro"/>
</dbReference>
<gene>
    <name evidence="6" type="ORF">Fcan01_06518</name>
</gene>
<evidence type="ECO:0000256" key="4">
    <source>
        <dbReference type="RuleBase" id="RU000672"/>
    </source>
</evidence>
<dbReference type="PANTHER" id="PTHR10638:SF86">
    <property type="entry name" value="COPPER AMINE OXIDASE 1-RELATED"/>
    <property type="match status" value="1"/>
</dbReference>
<dbReference type="GO" id="GO:0048038">
    <property type="term" value="F:quinone binding"/>
    <property type="evidence" value="ECO:0007669"/>
    <property type="project" value="InterPro"/>
</dbReference>